<dbReference type="EC" id="3.1.2.4" evidence="2"/>
<accession>A0A934HIV7</accession>
<evidence type="ECO:0000256" key="1">
    <source>
        <dbReference type="ARBA" id="ARBA00001709"/>
    </source>
</evidence>
<dbReference type="NCBIfam" id="NF004127">
    <property type="entry name" value="PRK05617.1"/>
    <property type="match status" value="1"/>
</dbReference>
<evidence type="ECO:0000256" key="2">
    <source>
        <dbReference type="ARBA" id="ARBA00011915"/>
    </source>
</evidence>
<organism evidence="5 6">
    <name type="scientific">Pontibaca salina</name>
    <dbReference type="NCBI Taxonomy" id="2795731"/>
    <lineage>
        <taxon>Bacteria</taxon>
        <taxon>Pseudomonadati</taxon>
        <taxon>Pseudomonadota</taxon>
        <taxon>Alphaproteobacteria</taxon>
        <taxon>Rhodobacterales</taxon>
        <taxon>Roseobacteraceae</taxon>
        <taxon>Pontibaca</taxon>
    </lineage>
</organism>
<reference evidence="5" key="1">
    <citation type="submission" date="2020-12" db="EMBL/GenBank/DDBJ databases">
        <title>Pontibaca salina gen. nov., sp. nov., isolated from marine sediment.</title>
        <authorList>
            <person name="Bo J."/>
            <person name="Wang S."/>
            <person name="Song X."/>
            <person name="Du Z."/>
        </authorList>
    </citation>
    <scope>NUCLEOTIDE SEQUENCE</scope>
    <source>
        <strain evidence="5">S1109L</strain>
    </source>
</reference>
<name>A0A934HIV7_9RHOB</name>
<dbReference type="GO" id="GO:0005829">
    <property type="term" value="C:cytosol"/>
    <property type="evidence" value="ECO:0007669"/>
    <property type="project" value="TreeGrafter"/>
</dbReference>
<dbReference type="EMBL" id="JAEIJD010000002">
    <property type="protein sequence ID" value="MBI6628984.1"/>
    <property type="molecule type" value="Genomic_DNA"/>
</dbReference>
<dbReference type="InterPro" id="IPR029045">
    <property type="entry name" value="ClpP/crotonase-like_dom_sf"/>
</dbReference>
<dbReference type="InterPro" id="IPR045004">
    <property type="entry name" value="ECH_dom"/>
</dbReference>
<dbReference type="Proteomes" id="UP000613255">
    <property type="component" value="Unassembled WGS sequence"/>
</dbReference>
<proteinExistence type="predicted"/>
<dbReference type="PANTHER" id="PTHR43176:SF3">
    <property type="entry name" value="3-HYDROXYISOBUTYRYL-COA HYDROLASE, MITOCHONDRIAL"/>
    <property type="match status" value="1"/>
</dbReference>
<comment type="catalytic activity">
    <reaction evidence="1">
        <text>3-hydroxy-2-methylpropanoyl-CoA + H2O = 3-hydroxy-2-methylpropanoate + CoA + H(+)</text>
        <dbReference type="Rhea" id="RHEA:20888"/>
        <dbReference type="ChEBI" id="CHEBI:11805"/>
        <dbReference type="ChEBI" id="CHEBI:15377"/>
        <dbReference type="ChEBI" id="CHEBI:15378"/>
        <dbReference type="ChEBI" id="CHEBI:57287"/>
        <dbReference type="ChEBI" id="CHEBI:57340"/>
        <dbReference type="EC" id="3.1.2.4"/>
    </reaction>
</comment>
<gene>
    <name evidence="5" type="ORF">JAO82_03730</name>
</gene>
<evidence type="ECO:0000313" key="5">
    <source>
        <dbReference type="EMBL" id="MBI6628984.1"/>
    </source>
</evidence>
<dbReference type="GO" id="GO:0003860">
    <property type="term" value="F:3-hydroxyisobutyryl-CoA hydrolase activity"/>
    <property type="evidence" value="ECO:0007669"/>
    <property type="project" value="UniProtKB-EC"/>
</dbReference>
<dbReference type="GO" id="GO:0006574">
    <property type="term" value="P:L-valine catabolic process"/>
    <property type="evidence" value="ECO:0007669"/>
    <property type="project" value="TreeGrafter"/>
</dbReference>
<evidence type="ECO:0000256" key="3">
    <source>
        <dbReference type="ARBA" id="ARBA00022801"/>
    </source>
</evidence>
<dbReference type="SUPFAM" id="SSF52096">
    <property type="entry name" value="ClpP/crotonase"/>
    <property type="match status" value="1"/>
</dbReference>
<dbReference type="PANTHER" id="PTHR43176">
    <property type="entry name" value="3-HYDROXYISOBUTYRYL-COA HYDROLASE-RELATED"/>
    <property type="match status" value="1"/>
</dbReference>
<dbReference type="Gene3D" id="3.90.226.10">
    <property type="entry name" value="2-enoyl-CoA Hydratase, Chain A, domain 1"/>
    <property type="match status" value="1"/>
</dbReference>
<dbReference type="Pfam" id="PF16113">
    <property type="entry name" value="ECH_2"/>
    <property type="match status" value="1"/>
</dbReference>
<comment type="caution">
    <text evidence="5">The sequence shown here is derived from an EMBL/GenBank/DDBJ whole genome shotgun (WGS) entry which is preliminary data.</text>
</comment>
<evidence type="ECO:0000313" key="6">
    <source>
        <dbReference type="Proteomes" id="UP000613255"/>
    </source>
</evidence>
<dbReference type="CDD" id="cd06558">
    <property type="entry name" value="crotonase-like"/>
    <property type="match status" value="1"/>
</dbReference>
<protein>
    <recommendedName>
        <fullName evidence="2">3-hydroxyisobutyryl-CoA hydrolase</fullName>
        <ecNumber evidence="2">3.1.2.4</ecNumber>
    </recommendedName>
</protein>
<dbReference type="RefSeq" id="WP_198685004.1">
    <property type="nucleotide sequence ID" value="NZ_JAEIJD010000002.1"/>
</dbReference>
<dbReference type="InterPro" id="IPR032259">
    <property type="entry name" value="HIBYL-CoA-H"/>
</dbReference>
<feature type="domain" description="Enoyl-CoA hydratase/isomerase" evidence="4">
    <location>
        <begin position="13"/>
        <end position="323"/>
    </location>
</feature>
<evidence type="ECO:0000259" key="4">
    <source>
        <dbReference type="Pfam" id="PF16113"/>
    </source>
</evidence>
<keyword evidence="3" id="KW-0378">Hydrolase</keyword>
<keyword evidence="6" id="KW-1185">Reference proteome</keyword>
<sequence>MADIDIRKSGRAGRITLTRPEALNALTYEMCLAIHAALETWRADSGVDLVVLDGAGDRAFCAGGDIAQMYRTGSTGDFDYGQRFWRDEYRMNAAIAEYPKPIVSFMHGFVMGGGVGLGCHGTYRIVDTETRMAMPEAGIGLIPDVGGTLLLARAPGCIGEYLGLTGARMGPDDAILAGFADLLIPRGVWPALIAELERSGDPACLAPSAQPPPPGTLREQRASIDRLFRGESLPEISAALRTEPSDLAHKAYTAMVRNSPLSMACTLALIRQLRAQGPTIRAALAQEYRFTWRAMEQGDFLEGIRAAIIDKDRQPLWQHQDMNLPGAAVAAMLEPLGQNELTFTTAEGAPS</sequence>
<dbReference type="AlphaFoldDB" id="A0A934HIV7"/>